<keyword evidence="1" id="KW-0472">Membrane</keyword>
<proteinExistence type="predicted"/>
<feature type="transmembrane region" description="Helical" evidence="1">
    <location>
        <begin position="52"/>
        <end position="76"/>
    </location>
</feature>
<keyword evidence="3" id="KW-1185">Reference proteome</keyword>
<dbReference type="AlphaFoldDB" id="A0A4C1XK82"/>
<evidence type="ECO:0000313" key="2">
    <source>
        <dbReference type="EMBL" id="GBP62914.1"/>
    </source>
</evidence>
<evidence type="ECO:0000256" key="1">
    <source>
        <dbReference type="SAM" id="Phobius"/>
    </source>
</evidence>
<evidence type="ECO:0000313" key="3">
    <source>
        <dbReference type="Proteomes" id="UP000299102"/>
    </source>
</evidence>
<organism evidence="2 3">
    <name type="scientific">Eumeta variegata</name>
    <name type="common">Bagworm moth</name>
    <name type="synonym">Eumeta japonica</name>
    <dbReference type="NCBI Taxonomy" id="151549"/>
    <lineage>
        <taxon>Eukaryota</taxon>
        <taxon>Metazoa</taxon>
        <taxon>Ecdysozoa</taxon>
        <taxon>Arthropoda</taxon>
        <taxon>Hexapoda</taxon>
        <taxon>Insecta</taxon>
        <taxon>Pterygota</taxon>
        <taxon>Neoptera</taxon>
        <taxon>Endopterygota</taxon>
        <taxon>Lepidoptera</taxon>
        <taxon>Glossata</taxon>
        <taxon>Ditrysia</taxon>
        <taxon>Tineoidea</taxon>
        <taxon>Psychidae</taxon>
        <taxon>Oiketicinae</taxon>
        <taxon>Eumeta</taxon>
    </lineage>
</organism>
<name>A0A4C1XK82_EUMVA</name>
<reference evidence="2 3" key="1">
    <citation type="journal article" date="2019" name="Commun. Biol.">
        <title>The bagworm genome reveals a unique fibroin gene that provides high tensile strength.</title>
        <authorList>
            <person name="Kono N."/>
            <person name="Nakamura H."/>
            <person name="Ohtoshi R."/>
            <person name="Tomita M."/>
            <person name="Numata K."/>
            <person name="Arakawa K."/>
        </authorList>
    </citation>
    <scope>NUCLEOTIDE SEQUENCE [LARGE SCALE GENOMIC DNA]</scope>
</reference>
<dbReference type="EMBL" id="BGZK01000853">
    <property type="protein sequence ID" value="GBP62914.1"/>
    <property type="molecule type" value="Genomic_DNA"/>
</dbReference>
<comment type="caution">
    <text evidence="2">The sequence shown here is derived from an EMBL/GenBank/DDBJ whole genome shotgun (WGS) entry which is preliminary data.</text>
</comment>
<keyword evidence="1" id="KW-1133">Transmembrane helix</keyword>
<gene>
    <name evidence="2" type="ORF">EVAR_42729_1</name>
</gene>
<accession>A0A4C1XK82</accession>
<dbReference type="Proteomes" id="UP000299102">
    <property type="component" value="Unassembled WGS sequence"/>
</dbReference>
<sequence length="208" mass="24072">MAWLADALRTVNCMLERKHKRLLEKERALQEAVETLRLTRSYARSLNEDSGLAAITTIAHLTIVMGISACFIIISVRLSRWKYLLKETLAISHTGISLFCFLSNYTNLEYQWFETLSTLEKSLMKMRQNGEISTDLNLWERKVELLNALPVHFKYQLWFNFNNRLIAVESRVVRLLHTMLGAKSRSPPSMNTRNLRGVTMALPFHGLE</sequence>
<keyword evidence="1" id="KW-0812">Transmembrane</keyword>
<protein>
    <submittedName>
        <fullName evidence="2">Uncharacterized protein</fullName>
    </submittedName>
</protein>